<dbReference type="EMBL" id="BOPF01000005">
    <property type="protein sequence ID" value="GIJ44965.1"/>
    <property type="molecule type" value="Genomic_DNA"/>
</dbReference>
<comment type="similarity">
    <text evidence="1">Belongs to the bacterial solute-binding protein 1 family.</text>
</comment>
<dbReference type="SUPFAM" id="SSF53850">
    <property type="entry name" value="Periplasmic binding protein-like II"/>
    <property type="match status" value="1"/>
</dbReference>
<accession>A0A8J4DNJ6</accession>
<dbReference type="Proteomes" id="UP000619260">
    <property type="component" value="Unassembled WGS sequence"/>
</dbReference>
<reference evidence="4" key="1">
    <citation type="submission" date="2021-01" db="EMBL/GenBank/DDBJ databases">
        <title>Whole genome shotgun sequence of Virgisporangium aliadipatigenens NBRC 105644.</title>
        <authorList>
            <person name="Komaki H."/>
            <person name="Tamura T."/>
        </authorList>
    </citation>
    <scope>NUCLEOTIDE SEQUENCE</scope>
    <source>
        <strain evidence="4">NBRC 105644</strain>
    </source>
</reference>
<dbReference type="InterPro" id="IPR050490">
    <property type="entry name" value="Bact_solute-bd_prot1"/>
</dbReference>
<keyword evidence="3" id="KW-0732">Signal</keyword>
<keyword evidence="5" id="KW-1185">Reference proteome</keyword>
<dbReference type="PANTHER" id="PTHR43649">
    <property type="entry name" value="ARABINOSE-BINDING PROTEIN-RELATED"/>
    <property type="match status" value="1"/>
</dbReference>
<evidence type="ECO:0000256" key="3">
    <source>
        <dbReference type="SAM" id="SignalP"/>
    </source>
</evidence>
<organism evidence="4 5">
    <name type="scientific">Virgisporangium aliadipatigenens</name>
    <dbReference type="NCBI Taxonomy" id="741659"/>
    <lineage>
        <taxon>Bacteria</taxon>
        <taxon>Bacillati</taxon>
        <taxon>Actinomycetota</taxon>
        <taxon>Actinomycetes</taxon>
        <taxon>Micromonosporales</taxon>
        <taxon>Micromonosporaceae</taxon>
        <taxon>Virgisporangium</taxon>
    </lineage>
</organism>
<evidence type="ECO:0000313" key="5">
    <source>
        <dbReference type="Proteomes" id="UP000619260"/>
    </source>
</evidence>
<dbReference type="AlphaFoldDB" id="A0A8J4DNJ6"/>
<protein>
    <submittedName>
        <fullName evidence="4">ABC transporter substrate-binding protein</fullName>
    </submittedName>
</protein>
<evidence type="ECO:0000256" key="1">
    <source>
        <dbReference type="ARBA" id="ARBA00008520"/>
    </source>
</evidence>
<dbReference type="PANTHER" id="PTHR43649:SF29">
    <property type="entry name" value="OSMOPROTECTIVE COMPOUNDS-BINDING PROTEIN GGTB"/>
    <property type="match status" value="1"/>
</dbReference>
<evidence type="ECO:0000256" key="2">
    <source>
        <dbReference type="ARBA" id="ARBA00022448"/>
    </source>
</evidence>
<proteinExistence type="inferred from homology"/>
<dbReference type="Gene3D" id="3.40.190.10">
    <property type="entry name" value="Periplasmic binding protein-like II"/>
    <property type="match status" value="2"/>
</dbReference>
<gene>
    <name evidence="4" type="ORF">Val02_18510</name>
</gene>
<evidence type="ECO:0000313" key="4">
    <source>
        <dbReference type="EMBL" id="GIJ44965.1"/>
    </source>
</evidence>
<feature type="chain" id="PRO_5035177098" evidence="3">
    <location>
        <begin position="17"/>
        <end position="399"/>
    </location>
</feature>
<sequence>MLLVVLLLVTSCGVAAEETVTVLGPWDPGGKEGKAFLATLDRFTRDTGIEVRYRGVRTVNAILRLSDLAGSAPDVAVLSSPAELARYARAGRLARLPRDPGVQERQYLALDDPARPYGVVVKTDLKSLVWYDRTVGTAAAAPFTSFADLVERGQQVRARGGVVPWCIGVKSGAESGWPGTDWIEDILLHLYGADAYERWARGDLAWTSAEVRGAWLAWHRLLETSGMLTQSRTMLLTAWNEHPPTPCAMEHQASFLRPQGWGVHPFPGDNSAVSVDVAGLFHDRPAARRLLAFLASRQGQQEWTGRAGGGFFSPRTDLDRAAAYRGDDIGLLVANRLAGSSRCLDGSDFMPQAVGTAFATAVLEFLADPRAEALDGILGRVEEVRRSVPPADWLRDACS</sequence>
<keyword evidence="2" id="KW-0813">Transport</keyword>
<comment type="caution">
    <text evidence="4">The sequence shown here is derived from an EMBL/GenBank/DDBJ whole genome shotgun (WGS) entry which is preliminary data.</text>
</comment>
<name>A0A8J4DNJ6_9ACTN</name>
<feature type="signal peptide" evidence="3">
    <location>
        <begin position="1"/>
        <end position="16"/>
    </location>
</feature>